<feature type="domain" description="Putative restriction endonuclease" evidence="1">
    <location>
        <begin position="17"/>
        <end position="179"/>
    </location>
</feature>
<reference evidence="2 3" key="1">
    <citation type="submission" date="2023-05" db="EMBL/GenBank/DDBJ databases">
        <title>Draft genome sequence of Streptomyces sp. B-S-A12 isolated from a cave soil in Thailand.</title>
        <authorList>
            <person name="Chamroensaksri N."/>
            <person name="Muangham S."/>
        </authorList>
    </citation>
    <scope>NUCLEOTIDE SEQUENCE [LARGE SCALE GENOMIC DNA]</scope>
    <source>
        <strain evidence="2 3">B-S-A12</strain>
    </source>
</reference>
<gene>
    <name evidence="2" type="ORF">QIT00_38510</name>
</gene>
<name>A0ABT6T8X9_9ACTN</name>
<keyword evidence="2" id="KW-0255">Endonuclease</keyword>
<accession>A0ABT6T8X9</accession>
<dbReference type="GO" id="GO:0004519">
    <property type="term" value="F:endonuclease activity"/>
    <property type="evidence" value="ECO:0007669"/>
    <property type="project" value="UniProtKB-KW"/>
</dbReference>
<protein>
    <submittedName>
        <fullName evidence="2">Uma2 family endonuclease</fullName>
    </submittedName>
</protein>
<evidence type="ECO:0000313" key="3">
    <source>
        <dbReference type="Proteomes" id="UP001237105"/>
    </source>
</evidence>
<keyword evidence="2" id="KW-0540">Nuclease</keyword>
<dbReference type="InterPro" id="IPR008538">
    <property type="entry name" value="Uma2"/>
</dbReference>
<dbReference type="PANTHER" id="PTHR35400">
    <property type="entry name" value="SLR1083 PROTEIN"/>
    <property type="match status" value="1"/>
</dbReference>
<dbReference type="Gene3D" id="3.90.1570.10">
    <property type="entry name" value="tt1808, chain A"/>
    <property type="match status" value="1"/>
</dbReference>
<keyword evidence="2" id="KW-0378">Hydrolase</keyword>
<dbReference type="InterPro" id="IPR012296">
    <property type="entry name" value="Nuclease_put_TT1808"/>
</dbReference>
<dbReference type="Pfam" id="PF05685">
    <property type="entry name" value="Uma2"/>
    <property type="match status" value="1"/>
</dbReference>
<organism evidence="2 3">
    <name type="scientific">Streptomyces luteolus</name>
    <dbReference type="NCBI Taxonomy" id="3043615"/>
    <lineage>
        <taxon>Bacteria</taxon>
        <taxon>Bacillati</taxon>
        <taxon>Actinomycetota</taxon>
        <taxon>Actinomycetes</taxon>
        <taxon>Kitasatosporales</taxon>
        <taxon>Streptomycetaceae</taxon>
        <taxon>Streptomyces</taxon>
    </lineage>
</organism>
<dbReference type="CDD" id="cd06260">
    <property type="entry name" value="DUF820-like"/>
    <property type="match status" value="1"/>
</dbReference>
<proteinExistence type="predicted"/>
<dbReference type="SUPFAM" id="SSF52980">
    <property type="entry name" value="Restriction endonuclease-like"/>
    <property type="match status" value="1"/>
</dbReference>
<evidence type="ECO:0000313" key="2">
    <source>
        <dbReference type="EMBL" id="MDI3424342.1"/>
    </source>
</evidence>
<dbReference type="EMBL" id="JASCIS010000096">
    <property type="protein sequence ID" value="MDI3424342.1"/>
    <property type="molecule type" value="Genomic_DNA"/>
</dbReference>
<sequence>MTRTSAERLDELFDVIEQGIPEGYKAEVVEGAIHAVPQRDMHWQITLLILRAVDARFGRASLVMSDVRIDFPGFLNGFCPDVAKLRDGARPEGEERWRYQDVEFIAEVVSPGTGLNDHGPKKASYATAEVPVYLIADPYVGRCHVYTEPKNGEYRTESKSDFGDKVDLTHTPLGLTIDTAKFPRDRK</sequence>
<evidence type="ECO:0000259" key="1">
    <source>
        <dbReference type="Pfam" id="PF05685"/>
    </source>
</evidence>
<dbReference type="InterPro" id="IPR011335">
    <property type="entry name" value="Restrct_endonuc-II-like"/>
</dbReference>
<keyword evidence="3" id="KW-1185">Reference proteome</keyword>
<dbReference type="Proteomes" id="UP001237105">
    <property type="component" value="Unassembled WGS sequence"/>
</dbReference>
<dbReference type="PANTHER" id="PTHR35400:SF3">
    <property type="entry name" value="SLL1072 PROTEIN"/>
    <property type="match status" value="1"/>
</dbReference>
<comment type="caution">
    <text evidence="2">The sequence shown here is derived from an EMBL/GenBank/DDBJ whole genome shotgun (WGS) entry which is preliminary data.</text>
</comment>
<dbReference type="RefSeq" id="WP_282540161.1">
    <property type="nucleotide sequence ID" value="NZ_JASCIS010000096.1"/>
</dbReference>